<dbReference type="RefSeq" id="XP_066918580.1">
    <property type="nucleotide sequence ID" value="XM_067062479.1"/>
</dbReference>
<dbReference type="PANTHER" id="PTHR43757:SF11">
    <property type="entry name" value="SARCOSINE DEHYDROGENASE"/>
    <property type="match status" value="1"/>
</dbReference>
<evidence type="ECO:0000256" key="1">
    <source>
        <dbReference type="ARBA" id="ARBA00008609"/>
    </source>
</evidence>
<reference evidence="6" key="1">
    <citation type="submission" date="2021-01" db="UniProtKB">
        <authorList>
            <consortium name="EnsemblMetazoa"/>
        </authorList>
    </citation>
    <scope>IDENTIFICATION</scope>
</reference>
<dbReference type="FunFam" id="2.40.30.110:FF:000008">
    <property type="entry name" value="Sarcosine dehydrogenase"/>
    <property type="match status" value="1"/>
</dbReference>
<dbReference type="SUPFAM" id="SSF54373">
    <property type="entry name" value="FAD-linked reductases, C-terminal domain"/>
    <property type="match status" value="1"/>
</dbReference>
<dbReference type="Gene3D" id="3.30.1360.120">
    <property type="entry name" value="Probable tRNA modification gtpase trme, domain 1"/>
    <property type="match status" value="1"/>
</dbReference>
<dbReference type="InterPro" id="IPR006076">
    <property type="entry name" value="FAD-dep_OxRdtase"/>
</dbReference>
<dbReference type="SUPFAM" id="SSF51905">
    <property type="entry name" value="FAD/NAD(P)-binding domain"/>
    <property type="match status" value="1"/>
</dbReference>
<accession>A0A7M5U0N3</accession>
<sequence>MYRICKYTKNLLNQGSRAKRVAFSTQASLFSAAEDKSSVPEYADAVIIGGGSIGCSTAYHLALHGMKNIVLLEKDKLSAGTTWHSAGLVWRNQPSDLSIELLNYTRHLAHFVLEKETGLSTGYNENGGLFIANNKERLQEYQRLQTLGKVYGVESYILSPKESKELYPLMNIDDLYGTMYSPGDGTIDPSSWTSALSKGAMMRGAKVVEGCEVTGVDTNIDDFGARKVTGVKTTKGEIKTNCLVNACGAWSPYIGGMCGVSVPLVAMKHAYIITEKIEGIRGMPSIRDHDASVYLKMLGDELHIGGYENNPIFIDRIAKDFAFSLYDLDWDVFSTHIEGAINRVPIVEHTEVKSTVCGPESFTADHKALVGPDIDLRGFYHACGFNSSGIMYAGGCGNQLAKWIIHGHPDLDMFAYDPSRFHHSLTSNKKWNYERSHEAYAKNYSMVFPHDEPLASRNMRKDPLHEEMVKAGCHFQERHGWERPGYFVKGDDPEVLDYDWYGNAADYEEPTPKHENYGYDKLLVGDYTFDFSEHFHKIGNEAFACRDSVAAFNMSYFAKFLLDGPDAEKAVDWIFTANMRKQPGSTTYTCMLNDKGGIMADLTVSTLDQGDGSNLFSPKTDGKGYYLAIGGAIGQFAWCHLQREIHAQKFNVNLKDVSEQAGMLSIQGPNSRTLLEELTGQDLSNEAFPFSTHKEVVIAGHKVRAIRLTFVGELGWELHIPAESCVDVYRAVMNAGEKHGIANAGYRAIDDLSIEKGYRHWHADIRDTDTPLESGLAFTCKMKSDVPFQGRSVLEQQKVDGLKKKLACFTIDEHRALLGSEGIYRNGEIVGFLRRGGFGYSIGKSIGYGYVEDPQGGVVNNAFLKEGEYQIERMGKMIPATLHLKSLFDGKNNRIKGNY</sequence>
<dbReference type="FunFam" id="3.30.1360.120:FF:000023">
    <property type="entry name" value="Sarcosine dehydrogenase"/>
    <property type="match status" value="1"/>
</dbReference>
<dbReference type="InterPro" id="IPR027266">
    <property type="entry name" value="TrmE/GcvT-like"/>
</dbReference>
<evidence type="ECO:0000313" key="7">
    <source>
        <dbReference type="Proteomes" id="UP000594262"/>
    </source>
</evidence>
<dbReference type="Pfam" id="PF01266">
    <property type="entry name" value="DAO"/>
    <property type="match status" value="1"/>
</dbReference>
<dbReference type="InterPro" id="IPR029043">
    <property type="entry name" value="GcvT/YgfZ_C"/>
</dbReference>
<proteinExistence type="inferred from homology"/>
<protein>
    <recommendedName>
        <fullName evidence="8">Sarcosine dehydrogenase</fullName>
    </recommendedName>
</protein>
<dbReference type="InterPro" id="IPR036188">
    <property type="entry name" value="FAD/NAD-bd_sf"/>
</dbReference>
<feature type="domain" description="GCVT N-terminal" evidence="3">
    <location>
        <begin position="464"/>
        <end position="783"/>
    </location>
</feature>
<organism evidence="6 7">
    <name type="scientific">Clytia hemisphaerica</name>
    <dbReference type="NCBI Taxonomy" id="252671"/>
    <lineage>
        <taxon>Eukaryota</taxon>
        <taxon>Metazoa</taxon>
        <taxon>Cnidaria</taxon>
        <taxon>Hydrozoa</taxon>
        <taxon>Hydroidolina</taxon>
        <taxon>Leptothecata</taxon>
        <taxon>Obeliida</taxon>
        <taxon>Clytiidae</taxon>
        <taxon>Clytia</taxon>
    </lineage>
</organism>
<keyword evidence="7" id="KW-1185">Reference proteome</keyword>
<feature type="domain" description="FAD dependent oxidoreductase central" evidence="5">
    <location>
        <begin position="406"/>
        <end position="460"/>
    </location>
</feature>
<evidence type="ECO:0000259" key="3">
    <source>
        <dbReference type="Pfam" id="PF01571"/>
    </source>
</evidence>
<dbReference type="GO" id="GO:0005739">
    <property type="term" value="C:mitochondrion"/>
    <property type="evidence" value="ECO:0007669"/>
    <property type="project" value="TreeGrafter"/>
</dbReference>
<dbReference type="InterPro" id="IPR006222">
    <property type="entry name" value="GCVT_N"/>
</dbReference>
<name>A0A7M5U0N3_9CNID</name>
<dbReference type="Pfam" id="PF01571">
    <property type="entry name" value="GCV_T"/>
    <property type="match status" value="1"/>
</dbReference>
<dbReference type="FunFam" id="3.50.50.60:FF:000769">
    <property type="entry name" value="Sarcosine dehydrogenase"/>
    <property type="match status" value="1"/>
</dbReference>
<dbReference type="PANTHER" id="PTHR43757">
    <property type="entry name" value="AMINOMETHYLTRANSFERASE"/>
    <property type="match status" value="1"/>
</dbReference>
<evidence type="ECO:0000313" key="6">
    <source>
        <dbReference type="EnsemblMetazoa" id="CLYHEMP004513.1"/>
    </source>
</evidence>
<dbReference type="InterPro" id="IPR013977">
    <property type="entry name" value="GcvT_C"/>
</dbReference>
<evidence type="ECO:0000259" key="2">
    <source>
        <dbReference type="Pfam" id="PF01266"/>
    </source>
</evidence>
<feature type="domain" description="Aminomethyltransferase C-terminal" evidence="4">
    <location>
        <begin position="804"/>
        <end position="889"/>
    </location>
</feature>
<dbReference type="OrthoDB" id="498204at2759"/>
<dbReference type="InterPro" id="IPR028896">
    <property type="entry name" value="GcvT/YgfZ/DmdA"/>
</dbReference>
<dbReference type="AlphaFoldDB" id="A0A7M5U0N3"/>
<dbReference type="Proteomes" id="UP000594262">
    <property type="component" value="Unplaced"/>
</dbReference>
<dbReference type="GeneID" id="136805904"/>
<evidence type="ECO:0000259" key="5">
    <source>
        <dbReference type="Pfam" id="PF16350"/>
    </source>
</evidence>
<dbReference type="EnsemblMetazoa" id="CLYHEMT004513.1">
    <property type="protein sequence ID" value="CLYHEMP004513.1"/>
    <property type="gene ID" value="CLYHEMG004513"/>
</dbReference>
<dbReference type="SUPFAM" id="SSF103025">
    <property type="entry name" value="Folate-binding domain"/>
    <property type="match status" value="1"/>
</dbReference>
<dbReference type="Pfam" id="PF08669">
    <property type="entry name" value="GCV_T_C"/>
    <property type="match status" value="1"/>
</dbReference>
<dbReference type="Pfam" id="PF16350">
    <property type="entry name" value="FAO_M"/>
    <property type="match status" value="1"/>
</dbReference>
<dbReference type="Gene3D" id="2.40.30.110">
    <property type="entry name" value="Aminomethyltransferase beta-barrel domains"/>
    <property type="match status" value="1"/>
</dbReference>
<evidence type="ECO:0008006" key="8">
    <source>
        <dbReference type="Google" id="ProtNLM"/>
    </source>
</evidence>
<dbReference type="Gene3D" id="3.30.9.10">
    <property type="entry name" value="D-Amino Acid Oxidase, subunit A, domain 2"/>
    <property type="match status" value="1"/>
</dbReference>
<feature type="domain" description="FAD dependent oxidoreductase" evidence="2">
    <location>
        <begin position="44"/>
        <end position="403"/>
    </location>
</feature>
<dbReference type="InterPro" id="IPR032503">
    <property type="entry name" value="FAO_M"/>
</dbReference>
<dbReference type="Gene3D" id="3.30.70.1400">
    <property type="entry name" value="Aminomethyltransferase beta-barrel domains"/>
    <property type="match status" value="1"/>
</dbReference>
<dbReference type="SUPFAM" id="SSF101790">
    <property type="entry name" value="Aminomethyltransferase beta-barrel domain"/>
    <property type="match status" value="1"/>
</dbReference>
<dbReference type="Gene3D" id="3.50.50.60">
    <property type="entry name" value="FAD/NAD(P)-binding domain"/>
    <property type="match status" value="1"/>
</dbReference>
<evidence type="ECO:0000259" key="4">
    <source>
        <dbReference type="Pfam" id="PF08669"/>
    </source>
</evidence>
<comment type="similarity">
    <text evidence="1">Belongs to the GcvT family.</text>
</comment>